<dbReference type="PANTHER" id="PTHR10680">
    <property type="entry name" value="PEPTIDYL-GLYCINE ALPHA-AMIDATING MONOOXYGENASE"/>
    <property type="match status" value="1"/>
</dbReference>
<dbReference type="SUPFAM" id="SSF101898">
    <property type="entry name" value="NHL repeat"/>
    <property type="match status" value="1"/>
</dbReference>
<dbReference type="PROSITE" id="PS51125">
    <property type="entry name" value="NHL"/>
    <property type="match status" value="1"/>
</dbReference>
<evidence type="ECO:0008006" key="7">
    <source>
        <dbReference type="Google" id="ProtNLM"/>
    </source>
</evidence>
<dbReference type="InterPro" id="IPR011042">
    <property type="entry name" value="6-blade_b-propeller_TolB-like"/>
</dbReference>
<dbReference type="Proteomes" id="UP000663877">
    <property type="component" value="Unassembled WGS sequence"/>
</dbReference>
<sequence length="380" mass="42420">MPLCNQYLDTNRDSCPTSWLCYSFQTWNNSSLCAPQVLCSTLEPCINDKKCQVSSSVCVVNSCCSTPVCMPLALSNLCTVTANIAVGRICSSATWQQNSTTYFQDVWHNYLHSHDFFLDSDNNIIMSEYCDNRIVKYSGKNNTIATLLANGNSTYYMEAMFVHPSGIIYTVESRYNYSSYERLYRFQRYTNVDGLAGTTLFGDTSCGTAANQICGCKSLFVDTQGGIYCSDSQNHRIVKIIPYTSTIIIIAGATNGSMGYGTNELYYPSSIFVDQSGNLIVLDSGNSRLLKFSPGNRNGTILFSPYSYSWGSYMYVDAFGIVYYTSYSGIYRWVPGATYPTMIIGGSSFSTLRFDVYGNLYTIDNSKNTIEKYNIFTNNC</sequence>
<dbReference type="Gene3D" id="2.120.10.30">
    <property type="entry name" value="TolB, C-terminal domain"/>
    <property type="match status" value="1"/>
</dbReference>
<accession>A0A814RKJ5</accession>
<organism evidence="5 6">
    <name type="scientific">Adineta steineri</name>
    <dbReference type="NCBI Taxonomy" id="433720"/>
    <lineage>
        <taxon>Eukaryota</taxon>
        <taxon>Metazoa</taxon>
        <taxon>Spiralia</taxon>
        <taxon>Gnathifera</taxon>
        <taxon>Rotifera</taxon>
        <taxon>Eurotatoria</taxon>
        <taxon>Bdelloidea</taxon>
        <taxon>Adinetida</taxon>
        <taxon>Adinetidae</taxon>
        <taxon>Adineta</taxon>
    </lineage>
</organism>
<dbReference type="PANTHER" id="PTHR10680:SF14">
    <property type="entry name" value="PEPTIDYL-GLYCINE ALPHA-AMIDATING MONOOXYGENASE"/>
    <property type="match status" value="1"/>
</dbReference>
<proteinExistence type="predicted"/>
<protein>
    <recommendedName>
        <fullName evidence="7">NHL repeat containing protein</fullName>
    </recommendedName>
</protein>
<evidence type="ECO:0000256" key="4">
    <source>
        <dbReference type="PROSITE-ProRule" id="PRU00504"/>
    </source>
</evidence>
<comment type="caution">
    <text evidence="5">The sequence shown here is derived from an EMBL/GenBank/DDBJ whole genome shotgun (WGS) entry which is preliminary data.</text>
</comment>
<keyword evidence="3" id="KW-0325">Glycoprotein</keyword>
<dbReference type="Pfam" id="PF01436">
    <property type="entry name" value="NHL"/>
    <property type="match status" value="1"/>
</dbReference>
<dbReference type="AlphaFoldDB" id="A0A814RKJ5"/>
<evidence type="ECO:0000256" key="2">
    <source>
        <dbReference type="ARBA" id="ARBA00022737"/>
    </source>
</evidence>
<reference evidence="5" key="1">
    <citation type="submission" date="2021-02" db="EMBL/GenBank/DDBJ databases">
        <authorList>
            <person name="Nowell W R."/>
        </authorList>
    </citation>
    <scope>NUCLEOTIDE SEQUENCE</scope>
</reference>
<evidence type="ECO:0000256" key="1">
    <source>
        <dbReference type="ARBA" id="ARBA00022729"/>
    </source>
</evidence>
<dbReference type="EMBL" id="CAJNOI010000152">
    <property type="protein sequence ID" value="CAF1135168.1"/>
    <property type="molecule type" value="Genomic_DNA"/>
</dbReference>
<name>A0A814RKJ5_9BILA</name>
<dbReference type="InterPro" id="IPR001258">
    <property type="entry name" value="NHL_repeat"/>
</dbReference>
<evidence type="ECO:0000313" key="5">
    <source>
        <dbReference type="EMBL" id="CAF1135168.1"/>
    </source>
</evidence>
<evidence type="ECO:0000256" key="3">
    <source>
        <dbReference type="ARBA" id="ARBA00023180"/>
    </source>
</evidence>
<gene>
    <name evidence="5" type="ORF">BJG266_LOCUS23229</name>
</gene>
<keyword evidence="1" id="KW-0732">Signal</keyword>
<evidence type="ECO:0000313" key="6">
    <source>
        <dbReference type="Proteomes" id="UP000663877"/>
    </source>
</evidence>
<keyword evidence="2" id="KW-0677">Repeat</keyword>
<feature type="repeat" description="NHL" evidence="4">
    <location>
        <begin position="264"/>
        <end position="295"/>
    </location>
</feature>